<protein>
    <submittedName>
        <fullName evidence="2">Uncharacterized protein</fullName>
    </submittedName>
</protein>
<keyword evidence="3" id="KW-1185">Reference proteome</keyword>
<organism evidence="2 3">
    <name type="scientific">Eumeta variegata</name>
    <name type="common">Bagworm moth</name>
    <name type="synonym">Eumeta japonica</name>
    <dbReference type="NCBI Taxonomy" id="151549"/>
    <lineage>
        <taxon>Eukaryota</taxon>
        <taxon>Metazoa</taxon>
        <taxon>Ecdysozoa</taxon>
        <taxon>Arthropoda</taxon>
        <taxon>Hexapoda</taxon>
        <taxon>Insecta</taxon>
        <taxon>Pterygota</taxon>
        <taxon>Neoptera</taxon>
        <taxon>Endopterygota</taxon>
        <taxon>Lepidoptera</taxon>
        <taxon>Glossata</taxon>
        <taxon>Ditrysia</taxon>
        <taxon>Tineoidea</taxon>
        <taxon>Psychidae</taxon>
        <taxon>Oiketicinae</taxon>
        <taxon>Eumeta</taxon>
    </lineage>
</organism>
<sequence>MRKGIKQNGCSQFHTPYIQPVIRYIPRTTDTPVPKTSTTWADILSSDVVGAITELADGSNSEFGNDRSPKLFFQDQRNDFVRDLNLPKDATELLASRLKNQNVLLPVEIEQITRPKTVGRRGSLKLVKRTSSEKPRYLNPGLKFTAKKTPAGDETAARGDAAAASGAPAPKGSTGFYEGSRRPEQAEPR</sequence>
<comment type="caution">
    <text evidence="2">The sequence shown here is derived from an EMBL/GenBank/DDBJ whole genome shotgun (WGS) entry which is preliminary data.</text>
</comment>
<dbReference type="Proteomes" id="UP000299102">
    <property type="component" value="Unassembled WGS sequence"/>
</dbReference>
<evidence type="ECO:0000256" key="1">
    <source>
        <dbReference type="SAM" id="MobiDB-lite"/>
    </source>
</evidence>
<name>A0A4C1V4E8_EUMVA</name>
<reference evidence="2 3" key="1">
    <citation type="journal article" date="2019" name="Commun. Biol.">
        <title>The bagworm genome reveals a unique fibroin gene that provides high tensile strength.</title>
        <authorList>
            <person name="Kono N."/>
            <person name="Nakamura H."/>
            <person name="Ohtoshi R."/>
            <person name="Tomita M."/>
            <person name="Numata K."/>
            <person name="Arakawa K."/>
        </authorList>
    </citation>
    <scope>NUCLEOTIDE SEQUENCE [LARGE SCALE GENOMIC DNA]</scope>
</reference>
<gene>
    <name evidence="2" type="ORF">EVAR_23862_1</name>
</gene>
<evidence type="ECO:0000313" key="3">
    <source>
        <dbReference type="Proteomes" id="UP000299102"/>
    </source>
</evidence>
<dbReference type="AlphaFoldDB" id="A0A4C1V4E8"/>
<dbReference type="EMBL" id="BGZK01000274">
    <property type="protein sequence ID" value="GBP33459.1"/>
    <property type="molecule type" value="Genomic_DNA"/>
</dbReference>
<feature type="compositionally biased region" description="Low complexity" evidence="1">
    <location>
        <begin position="152"/>
        <end position="175"/>
    </location>
</feature>
<accession>A0A4C1V4E8</accession>
<feature type="compositionally biased region" description="Basic and acidic residues" evidence="1">
    <location>
        <begin position="179"/>
        <end position="189"/>
    </location>
</feature>
<evidence type="ECO:0000313" key="2">
    <source>
        <dbReference type="EMBL" id="GBP33459.1"/>
    </source>
</evidence>
<proteinExistence type="predicted"/>
<feature type="region of interest" description="Disordered" evidence="1">
    <location>
        <begin position="137"/>
        <end position="189"/>
    </location>
</feature>